<sequence length="156" mass="17582">MSSTTDYSVYKALDPLFNMCAEVIGDSVDGNHFFEWFANDAIWENPFPVPGTKPVFHGPGELMEAFRGYGDVLQMNSMSDLQVHRSQKGDDVEIVVMEYKGHGHAVMTNKPYNNSYVSIVHIKDRKVFLWRDYTDQMIAIEAVGGLEPIQAMLGKS</sequence>
<gene>
    <name evidence="2" type="primary">yesE</name>
    <name evidence="2" type="ORF">ERS008530_04546</name>
</gene>
<dbReference type="InterPro" id="IPR032710">
    <property type="entry name" value="NTF2-like_dom_sf"/>
</dbReference>
<protein>
    <submittedName>
        <fullName evidence="2">Ketosteroid isomerase-related protein</fullName>
    </submittedName>
</protein>
<dbReference type="GO" id="GO:0016853">
    <property type="term" value="F:isomerase activity"/>
    <property type="evidence" value="ECO:0007669"/>
    <property type="project" value="UniProtKB-KW"/>
</dbReference>
<dbReference type="InterPro" id="IPR037401">
    <property type="entry name" value="SnoaL-like"/>
</dbReference>
<reference evidence="2 3" key="1">
    <citation type="submission" date="2015-03" db="EMBL/GenBank/DDBJ databases">
        <authorList>
            <person name="Murphy D."/>
        </authorList>
    </citation>
    <scope>NUCLEOTIDE SEQUENCE [LARGE SCALE GENOMIC DNA]</scope>
    <source>
        <strain evidence="2 3">BR165/97</strain>
    </source>
</reference>
<dbReference type="Gene3D" id="3.10.450.50">
    <property type="match status" value="1"/>
</dbReference>
<dbReference type="EMBL" id="CPZJ01000031">
    <property type="protein sequence ID" value="CNG73241.1"/>
    <property type="molecule type" value="Genomic_DNA"/>
</dbReference>
<dbReference type="RefSeq" id="WP_042569322.1">
    <property type="nucleotide sequence ID" value="NZ_CP009801.1"/>
</dbReference>
<evidence type="ECO:0000313" key="2">
    <source>
        <dbReference type="EMBL" id="CNG73241.1"/>
    </source>
</evidence>
<dbReference type="AlphaFoldDB" id="A0A0T9N2Y1"/>
<dbReference type="SUPFAM" id="SSF54427">
    <property type="entry name" value="NTF2-like"/>
    <property type="match status" value="1"/>
</dbReference>
<feature type="domain" description="SnoaL-like" evidence="1">
    <location>
        <begin position="31"/>
        <end position="127"/>
    </location>
</feature>
<accession>A0A0T9N2Y1</accession>
<dbReference type="Pfam" id="PF12680">
    <property type="entry name" value="SnoaL_2"/>
    <property type="match status" value="1"/>
</dbReference>
<organism evidence="2 3">
    <name type="scientific">Yersinia intermedia</name>
    <dbReference type="NCBI Taxonomy" id="631"/>
    <lineage>
        <taxon>Bacteria</taxon>
        <taxon>Pseudomonadati</taxon>
        <taxon>Pseudomonadota</taxon>
        <taxon>Gammaproteobacteria</taxon>
        <taxon>Enterobacterales</taxon>
        <taxon>Yersiniaceae</taxon>
        <taxon>Yersinia</taxon>
    </lineage>
</organism>
<proteinExistence type="predicted"/>
<keyword evidence="2" id="KW-0413">Isomerase</keyword>
<dbReference type="Proteomes" id="UP000038750">
    <property type="component" value="Unassembled WGS sequence"/>
</dbReference>
<evidence type="ECO:0000313" key="3">
    <source>
        <dbReference type="Proteomes" id="UP000038750"/>
    </source>
</evidence>
<dbReference type="OrthoDB" id="7061942at2"/>
<evidence type="ECO:0000259" key="1">
    <source>
        <dbReference type="Pfam" id="PF12680"/>
    </source>
</evidence>
<name>A0A0T9N2Y1_YERIN</name>
<dbReference type="KEGG" id="yin:CH53_2959"/>